<dbReference type="Gramene" id="PGSC0003DMT400092383">
    <property type="protein sequence ID" value="PGSC0003DMT400092383"/>
    <property type="gene ID" value="PGSC0003DMG400041954"/>
</dbReference>
<feature type="compositionally biased region" description="Basic and acidic residues" evidence="1">
    <location>
        <begin position="103"/>
        <end position="115"/>
    </location>
</feature>
<dbReference type="PaxDb" id="4113-PGSC0003DMT400092383"/>
<sequence length="501" mass="56803">MEKNGSIPDTSVGHNIQLGANCPVGTRILHGETNSMQQMNLNEQQAIDQTTKKQASENISEEAQSSNFSFGVTGQKQQTKGKEVAGKPIRKNSTQTDVSNTEAHLHKVVNEHISRTVEVPDQVGRQVQKEKEGQKDQNKDVNQPRGTNRLQQGNDRANLAYQNNFPKISNNYTRYDPNSQRNRNDSHHVNHNASQGNVKQPNNQQPGQAQNNAKHDIILEPAPFTIVQSFAARLRYNQSKNEIPIVLDSPVFTTRQGLPAVLLEEDDYNIKLVESCKHTLVGKFTNTMPKMEIIRKSFTLQTQLNGGVKIIHYNSRHVYIDLDNEFDYVMVWTKQRMSIEGNNLKGAGKSQIQQLSRVTNPEGSPSNNQQQRDNNFDTNDLQHQTINESSGQHTNNRSQGRPSKNKREAMKRKKQQEVERNDKIDQCKKAAGNQTHNQKSDYEVLNSEDGFDEDTQSLNEEEEDETSAHLIKAFGSTFQRESQAEIQKVADQQCLLPSRRR</sequence>
<keyword evidence="4" id="KW-1185">Reference proteome</keyword>
<feature type="region of interest" description="Disordered" evidence="1">
    <location>
        <begin position="344"/>
        <end position="467"/>
    </location>
</feature>
<accession>M1DPP6</accession>
<feature type="compositionally biased region" description="Basic and acidic residues" evidence="1">
    <location>
        <begin position="127"/>
        <end position="139"/>
    </location>
</feature>
<feature type="compositionally biased region" description="Basic and acidic residues" evidence="1">
    <location>
        <begin position="415"/>
        <end position="428"/>
    </location>
</feature>
<feature type="compositionally biased region" description="Polar residues" evidence="1">
    <location>
        <begin position="56"/>
        <end position="78"/>
    </location>
</feature>
<proteinExistence type="predicted"/>
<evidence type="ECO:0000313" key="3">
    <source>
        <dbReference type="EnsemblPlants" id="PGSC0003DMT400092383"/>
    </source>
</evidence>
<feature type="compositionally biased region" description="Polar residues" evidence="1">
    <location>
        <begin position="91"/>
        <end position="102"/>
    </location>
</feature>
<feature type="region of interest" description="Disordered" evidence="1">
    <location>
        <begin position="52"/>
        <end position="211"/>
    </location>
</feature>
<organism evidence="3 4">
    <name type="scientific">Solanum tuberosum</name>
    <name type="common">Potato</name>
    <dbReference type="NCBI Taxonomy" id="4113"/>
    <lineage>
        <taxon>Eukaryota</taxon>
        <taxon>Viridiplantae</taxon>
        <taxon>Streptophyta</taxon>
        <taxon>Embryophyta</taxon>
        <taxon>Tracheophyta</taxon>
        <taxon>Spermatophyta</taxon>
        <taxon>Magnoliopsida</taxon>
        <taxon>eudicotyledons</taxon>
        <taxon>Gunneridae</taxon>
        <taxon>Pentapetalae</taxon>
        <taxon>asterids</taxon>
        <taxon>lamiids</taxon>
        <taxon>Solanales</taxon>
        <taxon>Solanaceae</taxon>
        <taxon>Solanoideae</taxon>
        <taxon>Solaneae</taxon>
        <taxon>Solanum</taxon>
    </lineage>
</organism>
<evidence type="ECO:0000313" key="4">
    <source>
        <dbReference type="Proteomes" id="UP000011115"/>
    </source>
</evidence>
<feature type="compositionally biased region" description="Polar residues" evidence="1">
    <location>
        <begin position="140"/>
        <end position="181"/>
    </location>
</feature>
<dbReference type="Proteomes" id="UP000011115">
    <property type="component" value="Unassembled WGS sequence"/>
</dbReference>
<dbReference type="EnsemblPlants" id="PGSC0003DMT400092383">
    <property type="protein sequence ID" value="PGSC0003DMT400092383"/>
    <property type="gene ID" value="PGSC0003DMG400041954"/>
</dbReference>
<reference evidence="3" key="2">
    <citation type="submission" date="2015-06" db="UniProtKB">
        <authorList>
            <consortium name="EnsemblPlants"/>
        </authorList>
    </citation>
    <scope>IDENTIFICATION</scope>
    <source>
        <strain evidence="3">DM1-3 516 R44</strain>
    </source>
</reference>
<feature type="compositionally biased region" description="Acidic residues" evidence="1">
    <location>
        <begin position="449"/>
        <end position="465"/>
    </location>
</feature>
<reference evidence="4" key="1">
    <citation type="journal article" date="2011" name="Nature">
        <title>Genome sequence and analysis of the tuber crop potato.</title>
        <authorList>
            <consortium name="The Potato Genome Sequencing Consortium"/>
        </authorList>
    </citation>
    <scope>NUCLEOTIDE SEQUENCE [LARGE SCALE GENOMIC DNA]</scope>
    <source>
        <strain evidence="4">cv. DM1-3 516 R44</strain>
    </source>
</reference>
<dbReference type="STRING" id="4113.M1DPP6"/>
<name>M1DPP6_SOLTU</name>
<dbReference type="AlphaFoldDB" id="M1DPP6"/>
<evidence type="ECO:0000256" key="1">
    <source>
        <dbReference type="SAM" id="MobiDB-lite"/>
    </source>
</evidence>
<protein>
    <recommendedName>
        <fullName evidence="2">DUF4283 domain-containing protein</fullName>
    </recommendedName>
</protein>
<dbReference type="InterPro" id="IPR025558">
    <property type="entry name" value="DUF4283"/>
</dbReference>
<dbReference type="HOGENOM" id="CLU_493834_0_0_1"/>
<evidence type="ECO:0000259" key="2">
    <source>
        <dbReference type="Pfam" id="PF14111"/>
    </source>
</evidence>
<dbReference type="InParanoid" id="M1DPP6"/>
<feature type="compositionally biased region" description="Low complexity" evidence="1">
    <location>
        <begin position="200"/>
        <end position="211"/>
    </location>
</feature>
<dbReference type="Pfam" id="PF14111">
    <property type="entry name" value="DUF4283"/>
    <property type="match status" value="1"/>
</dbReference>
<feature type="compositionally biased region" description="Polar residues" evidence="1">
    <location>
        <begin position="350"/>
        <end position="402"/>
    </location>
</feature>
<feature type="domain" description="DUF4283" evidence="2">
    <location>
        <begin position="274"/>
        <end position="342"/>
    </location>
</feature>